<dbReference type="Proteomes" id="UP001519332">
    <property type="component" value="Unassembled WGS sequence"/>
</dbReference>
<evidence type="ECO:0000313" key="3">
    <source>
        <dbReference type="Proteomes" id="UP001519332"/>
    </source>
</evidence>
<organism evidence="2 3">
    <name type="scientific">Kibdelosporangium banguiense</name>
    <dbReference type="NCBI Taxonomy" id="1365924"/>
    <lineage>
        <taxon>Bacteria</taxon>
        <taxon>Bacillati</taxon>
        <taxon>Actinomycetota</taxon>
        <taxon>Actinomycetes</taxon>
        <taxon>Pseudonocardiales</taxon>
        <taxon>Pseudonocardiaceae</taxon>
        <taxon>Kibdelosporangium</taxon>
    </lineage>
</organism>
<dbReference type="EMBL" id="JAGINW010000001">
    <property type="protein sequence ID" value="MBP2329339.1"/>
    <property type="molecule type" value="Genomic_DNA"/>
</dbReference>
<comment type="caution">
    <text evidence="2">The sequence shown here is derived from an EMBL/GenBank/DDBJ whole genome shotgun (WGS) entry which is preliminary data.</text>
</comment>
<proteinExistence type="predicted"/>
<protein>
    <submittedName>
        <fullName evidence="2">Uncharacterized protein</fullName>
    </submittedName>
</protein>
<evidence type="ECO:0000313" key="2">
    <source>
        <dbReference type="EMBL" id="MBP2329339.1"/>
    </source>
</evidence>
<name>A0ABS4TY73_9PSEU</name>
<accession>A0ABS4TY73</accession>
<keyword evidence="3" id="KW-1185">Reference proteome</keyword>
<feature type="region of interest" description="Disordered" evidence="1">
    <location>
        <begin position="1"/>
        <end position="23"/>
    </location>
</feature>
<dbReference type="RefSeq" id="WP_209646146.1">
    <property type="nucleotide sequence ID" value="NZ_JAGINW010000001.1"/>
</dbReference>
<sequence length="77" mass="8491">MTDATSGTVTGDGASHGHPRVLMTPERLRKEMAEIARWAPRSTITIADPADPDRVFVVTGFRTNLETGEVELIVRER</sequence>
<reference evidence="2 3" key="1">
    <citation type="submission" date="2021-03" db="EMBL/GenBank/DDBJ databases">
        <title>Sequencing the genomes of 1000 actinobacteria strains.</title>
        <authorList>
            <person name="Klenk H.-P."/>
        </authorList>
    </citation>
    <scope>NUCLEOTIDE SEQUENCE [LARGE SCALE GENOMIC DNA]</scope>
    <source>
        <strain evidence="2 3">DSM 46670</strain>
    </source>
</reference>
<evidence type="ECO:0000256" key="1">
    <source>
        <dbReference type="SAM" id="MobiDB-lite"/>
    </source>
</evidence>
<gene>
    <name evidence="2" type="ORF">JOF56_009724</name>
</gene>